<dbReference type="InterPro" id="IPR036761">
    <property type="entry name" value="TTHA0802/YceI-like_sf"/>
</dbReference>
<evidence type="ECO:0000313" key="4">
    <source>
        <dbReference type="Proteomes" id="UP000287401"/>
    </source>
</evidence>
<reference evidence="3 4" key="1">
    <citation type="submission" date="2018-07" db="EMBL/GenBank/DDBJ databases">
        <title>Genomic and Epidemiologic Investigation of an Indolent Hospital Outbreak.</title>
        <authorList>
            <person name="Johnson R.C."/>
            <person name="Deming C."/>
            <person name="Conlan S."/>
            <person name="Zellmer C.J."/>
            <person name="Michelin A.V."/>
            <person name="Lee-Lin S."/>
            <person name="Thomas P.J."/>
            <person name="Park M."/>
            <person name="Weingarten R.A."/>
            <person name="Less J."/>
            <person name="Dekker J.P."/>
            <person name="Frank K.M."/>
            <person name="Musser K.A."/>
            <person name="Mcquiston J.R."/>
            <person name="Henderson D.K."/>
            <person name="Lau A.F."/>
            <person name="Palmore T.N."/>
            <person name="Segre J.A."/>
        </authorList>
    </citation>
    <scope>NUCLEOTIDE SEQUENCE [LARGE SCALE GENOMIC DNA]</scope>
    <source>
        <strain evidence="3 4">SK-NIH.Env6_1116</strain>
    </source>
</reference>
<comment type="caution">
    <text evidence="3">The sequence shown here is derived from an EMBL/GenBank/DDBJ whole genome shotgun (WGS) entry which is preliminary data.</text>
</comment>
<evidence type="ECO:0000313" key="3">
    <source>
        <dbReference type="EMBL" id="RSU55326.1"/>
    </source>
</evidence>
<keyword evidence="1" id="KW-0732">Signal</keyword>
<proteinExistence type="predicted"/>
<dbReference type="EMBL" id="QRAL01000020">
    <property type="protein sequence ID" value="RSU55326.1"/>
    <property type="molecule type" value="Genomic_DNA"/>
</dbReference>
<protein>
    <submittedName>
        <fullName evidence="3">Polyisoprenoid-binding protein</fullName>
    </submittedName>
</protein>
<dbReference type="SMART" id="SM00867">
    <property type="entry name" value="YceI"/>
    <property type="match status" value="1"/>
</dbReference>
<dbReference type="PANTHER" id="PTHR34406:SF1">
    <property type="entry name" value="PROTEIN YCEI"/>
    <property type="match status" value="1"/>
</dbReference>
<name>A0A430BRI4_SPHYA</name>
<organism evidence="3 4">
    <name type="scientific">Sphingobium yanoikuyae</name>
    <name type="common">Sphingomonas yanoikuyae</name>
    <dbReference type="NCBI Taxonomy" id="13690"/>
    <lineage>
        <taxon>Bacteria</taxon>
        <taxon>Pseudomonadati</taxon>
        <taxon>Pseudomonadota</taxon>
        <taxon>Alphaproteobacteria</taxon>
        <taxon>Sphingomonadales</taxon>
        <taxon>Sphingomonadaceae</taxon>
        <taxon>Sphingobium</taxon>
    </lineage>
</organism>
<sequence>MPCFGGCCRSVARRATTRERSVMMIARTLALPLFLLAGPALAAPSPQWTVDTTKSTLGFSGTQTGARFTGRFNRYKAAIAFDPDHLEASRITVAIDLGSAATGDTQRDTALPGKDWFDIAHFPEARFASTAIQRKGGSAYVAIGNLTLHGVTRAVALPFTLVIRGDTAHAKGHVQLETRKNR</sequence>
<gene>
    <name evidence="3" type="ORF">DAH51_17455</name>
</gene>
<feature type="chain" id="PRO_5019318264" evidence="1">
    <location>
        <begin position="43"/>
        <end position="182"/>
    </location>
</feature>
<evidence type="ECO:0000259" key="2">
    <source>
        <dbReference type="SMART" id="SM00867"/>
    </source>
</evidence>
<dbReference type="SUPFAM" id="SSF101874">
    <property type="entry name" value="YceI-like"/>
    <property type="match status" value="1"/>
</dbReference>
<feature type="domain" description="Lipid/polyisoprenoid-binding YceI-like" evidence="2">
    <location>
        <begin position="47"/>
        <end position="179"/>
    </location>
</feature>
<dbReference type="Gene3D" id="2.40.128.110">
    <property type="entry name" value="Lipid/polyisoprenoid-binding, YceI-like"/>
    <property type="match status" value="1"/>
</dbReference>
<dbReference type="Proteomes" id="UP000287401">
    <property type="component" value="Unassembled WGS sequence"/>
</dbReference>
<feature type="signal peptide" evidence="1">
    <location>
        <begin position="1"/>
        <end position="42"/>
    </location>
</feature>
<dbReference type="Pfam" id="PF04264">
    <property type="entry name" value="YceI"/>
    <property type="match status" value="1"/>
</dbReference>
<dbReference type="AlphaFoldDB" id="A0A430BRI4"/>
<dbReference type="PANTHER" id="PTHR34406">
    <property type="entry name" value="PROTEIN YCEI"/>
    <property type="match status" value="1"/>
</dbReference>
<dbReference type="InterPro" id="IPR007372">
    <property type="entry name" value="Lipid/polyisoprenoid-bd_YceI"/>
</dbReference>
<evidence type="ECO:0000256" key="1">
    <source>
        <dbReference type="SAM" id="SignalP"/>
    </source>
</evidence>
<accession>A0A430BRI4</accession>